<dbReference type="InterPro" id="IPR050707">
    <property type="entry name" value="HTH_MetabolicPath_Reg"/>
</dbReference>
<keyword evidence="2" id="KW-0238">DNA-binding</keyword>
<dbReference type="Pfam" id="PF01614">
    <property type="entry name" value="IclR_C"/>
    <property type="match status" value="1"/>
</dbReference>
<proteinExistence type="predicted"/>
<evidence type="ECO:0000313" key="7">
    <source>
        <dbReference type="EMBL" id="MFC7307032.1"/>
    </source>
</evidence>
<dbReference type="InterPro" id="IPR036388">
    <property type="entry name" value="WH-like_DNA-bd_sf"/>
</dbReference>
<gene>
    <name evidence="7" type="ORF">ACFQVC_22740</name>
</gene>
<evidence type="ECO:0000256" key="3">
    <source>
        <dbReference type="ARBA" id="ARBA00023163"/>
    </source>
</evidence>
<keyword evidence="1" id="KW-0805">Transcription regulation</keyword>
<dbReference type="SUPFAM" id="SSF46785">
    <property type="entry name" value="Winged helix' DNA-binding domain"/>
    <property type="match status" value="1"/>
</dbReference>
<evidence type="ECO:0000256" key="2">
    <source>
        <dbReference type="ARBA" id="ARBA00023125"/>
    </source>
</evidence>
<dbReference type="Gene3D" id="1.10.10.10">
    <property type="entry name" value="Winged helix-like DNA-binding domain superfamily/Winged helix DNA-binding domain"/>
    <property type="match status" value="1"/>
</dbReference>
<evidence type="ECO:0000259" key="6">
    <source>
        <dbReference type="PROSITE" id="PS51078"/>
    </source>
</evidence>
<dbReference type="EMBL" id="JBHTCF010000010">
    <property type="protein sequence ID" value="MFC7307032.1"/>
    <property type="molecule type" value="Genomic_DNA"/>
</dbReference>
<evidence type="ECO:0000256" key="1">
    <source>
        <dbReference type="ARBA" id="ARBA00023015"/>
    </source>
</evidence>
<dbReference type="Gene3D" id="3.30.450.40">
    <property type="match status" value="1"/>
</dbReference>
<dbReference type="SMART" id="SM00346">
    <property type="entry name" value="HTH_ICLR"/>
    <property type="match status" value="1"/>
</dbReference>
<evidence type="ECO:0000259" key="5">
    <source>
        <dbReference type="PROSITE" id="PS51077"/>
    </source>
</evidence>
<accession>A0ABW2JMM8</accession>
<dbReference type="PROSITE" id="PS51078">
    <property type="entry name" value="ICLR_ED"/>
    <property type="match status" value="1"/>
</dbReference>
<dbReference type="InterPro" id="IPR029016">
    <property type="entry name" value="GAF-like_dom_sf"/>
</dbReference>
<keyword evidence="8" id="KW-1185">Reference proteome</keyword>
<name>A0ABW2JMM8_9ACTN</name>
<dbReference type="SUPFAM" id="SSF55781">
    <property type="entry name" value="GAF domain-like"/>
    <property type="match status" value="1"/>
</dbReference>
<evidence type="ECO:0000256" key="4">
    <source>
        <dbReference type="SAM" id="MobiDB-lite"/>
    </source>
</evidence>
<protein>
    <submittedName>
        <fullName evidence="7">IclR family transcriptional regulator</fullName>
    </submittedName>
</protein>
<dbReference type="InterPro" id="IPR005471">
    <property type="entry name" value="Tscrpt_reg_IclR_N"/>
</dbReference>
<feature type="domain" description="HTH iclR-type" evidence="5">
    <location>
        <begin position="1"/>
        <end position="51"/>
    </location>
</feature>
<keyword evidence="3" id="KW-0804">Transcription</keyword>
<feature type="domain" description="IclR-ED" evidence="6">
    <location>
        <begin position="52"/>
        <end position="216"/>
    </location>
</feature>
<dbReference type="PROSITE" id="PS51077">
    <property type="entry name" value="HTH_ICLR"/>
    <property type="match status" value="1"/>
</dbReference>
<sequence length="240" mass="25179">MLEAIEQTEEAGLTALTARSGLPKTTVYRLLEQLVALGVVEQHGTSYRMGPRIFRLGLGWRPHPRLRLASAAPMRRLADVTGATVGICVLREGRTLAVHGIPGTVEHLAPLQPGATWPWSTAAGKLLVALAPRGAPFGPLPVSWRRQAAAIRDAGVSLDREELVPGVCCVAAPVTTSARGDAVAALCAMVEPAQDLRQLAQAVTLAGRAVSAGLRGPARTVRRVTYPRTATSNASPPTGS</sequence>
<reference evidence="8" key="1">
    <citation type="journal article" date="2019" name="Int. J. Syst. Evol. Microbiol.">
        <title>The Global Catalogue of Microorganisms (GCM) 10K type strain sequencing project: providing services to taxonomists for standard genome sequencing and annotation.</title>
        <authorList>
            <consortium name="The Broad Institute Genomics Platform"/>
            <consortium name="The Broad Institute Genome Sequencing Center for Infectious Disease"/>
            <person name="Wu L."/>
            <person name="Ma J."/>
        </authorList>
    </citation>
    <scope>NUCLEOTIDE SEQUENCE [LARGE SCALE GENOMIC DNA]</scope>
    <source>
        <strain evidence="8">SYNS20</strain>
    </source>
</reference>
<dbReference type="InterPro" id="IPR036390">
    <property type="entry name" value="WH_DNA-bd_sf"/>
</dbReference>
<dbReference type="RefSeq" id="WP_381833244.1">
    <property type="nucleotide sequence ID" value="NZ_JBHTCF010000010.1"/>
</dbReference>
<evidence type="ECO:0000313" key="8">
    <source>
        <dbReference type="Proteomes" id="UP001596523"/>
    </source>
</evidence>
<comment type="caution">
    <text evidence="7">The sequence shown here is derived from an EMBL/GenBank/DDBJ whole genome shotgun (WGS) entry which is preliminary data.</text>
</comment>
<feature type="region of interest" description="Disordered" evidence="4">
    <location>
        <begin position="221"/>
        <end position="240"/>
    </location>
</feature>
<dbReference type="PANTHER" id="PTHR30136:SF24">
    <property type="entry name" value="HTH-TYPE TRANSCRIPTIONAL REPRESSOR ALLR"/>
    <property type="match status" value="1"/>
</dbReference>
<dbReference type="PANTHER" id="PTHR30136">
    <property type="entry name" value="HELIX-TURN-HELIX TRANSCRIPTIONAL REGULATOR, ICLR FAMILY"/>
    <property type="match status" value="1"/>
</dbReference>
<dbReference type="Proteomes" id="UP001596523">
    <property type="component" value="Unassembled WGS sequence"/>
</dbReference>
<feature type="compositionally biased region" description="Polar residues" evidence="4">
    <location>
        <begin position="228"/>
        <end position="240"/>
    </location>
</feature>
<organism evidence="7 8">
    <name type="scientific">Streptomyces monticola</name>
    <dbReference type="NCBI Taxonomy" id="2666263"/>
    <lineage>
        <taxon>Bacteria</taxon>
        <taxon>Bacillati</taxon>
        <taxon>Actinomycetota</taxon>
        <taxon>Actinomycetes</taxon>
        <taxon>Kitasatosporales</taxon>
        <taxon>Streptomycetaceae</taxon>
        <taxon>Streptomyces</taxon>
    </lineage>
</organism>
<dbReference type="Pfam" id="PF09339">
    <property type="entry name" value="HTH_IclR"/>
    <property type="match status" value="1"/>
</dbReference>
<dbReference type="InterPro" id="IPR014757">
    <property type="entry name" value="Tscrpt_reg_IclR_C"/>
</dbReference>